<evidence type="ECO:0000313" key="2">
    <source>
        <dbReference type="EMBL" id="MFC7330854.1"/>
    </source>
</evidence>
<dbReference type="Proteomes" id="UP001596540">
    <property type="component" value="Unassembled WGS sequence"/>
</dbReference>
<accession>A0ABW2KLN4</accession>
<evidence type="ECO:0000256" key="1">
    <source>
        <dbReference type="SAM" id="MobiDB-lite"/>
    </source>
</evidence>
<proteinExistence type="predicted"/>
<organism evidence="2 3">
    <name type="scientific">Marinactinospora rubrisoli</name>
    <dbReference type="NCBI Taxonomy" id="2715399"/>
    <lineage>
        <taxon>Bacteria</taxon>
        <taxon>Bacillati</taxon>
        <taxon>Actinomycetota</taxon>
        <taxon>Actinomycetes</taxon>
        <taxon>Streptosporangiales</taxon>
        <taxon>Nocardiopsidaceae</taxon>
        <taxon>Marinactinospora</taxon>
    </lineage>
</organism>
<reference evidence="3" key="1">
    <citation type="journal article" date="2019" name="Int. J. Syst. Evol. Microbiol.">
        <title>The Global Catalogue of Microorganisms (GCM) 10K type strain sequencing project: providing services to taxonomists for standard genome sequencing and annotation.</title>
        <authorList>
            <consortium name="The Broad Institute Genomics Platform"/>
            <consortium name="The Broad Institute Genome Sequencing Center for Infectious Disease"/>
            <person name="Wu L."/>
            <person name="Ma J."/>
        </authorList>
    </citation>
    <scope>NUCLEOTIDE SEQUENCE [LARGE SCALE GENOMIC DNA]</scope>
    <source>
        <strain evidence="3">CGMCC 4.7382</strain>
    </source>
</reference>
<gene>
    <name evidence="2" type="ORF">ACFQRF_24265</name>
</gene>
<sequence>MAEQIVDEGRRPLRERAAESLGLPASASKADLAAAVAAAGGEQAARPESTPEPAKKGVFRRR</sequence>
<protein>
    <recommendedName>
        <fullName evidence="4">SAP domain-containing protein</fullName>
    </recommendedName>
</protein>
<evidence type="ECO:0008006" key="4">
    <source>
        <dbReference type="Google" id="ProtNLM"/>
    </source>
</evidence>
<name>A0ABW2KLN4_9ACTN</name>
<dbReference type="EMBL" id="JBHTBH010000014">
    <property type="protein sequence ID" value="MFC7330854.1"/>
    <property type="molecule type" value="Genomic_DNA"/>
</dbReference>
<dbReference type="RefSeq" id="WP_379873493.1">
    <property type="nucleotide sequence ID" value="NZ_JBHTBH010000014.1"/>
</dbReference>
<comment type="caution">
    <text evidence="2">The sequence shown here is derived from an EMBL/GenBank/DDBJ whole genome shotgun (WGS) entry which is preliminary data.</text>
</comment>
<keyword evidence="3" id="KW-1185">Reference proteome</keyword>
<evidence type="ECO:0000313" key="3">
    <source>
        <dbReference type="Proteomes" id="UP001596540"/>
    </source>
</evidence>
<feature type="region of interest" description="Disordered" evidence="1">
    <location>
        <begin position="38"/>
        <end position="62"/>
    </location>
</feature>